<keyword evidence="3" id="KW-1185">Reference proteome</keyword>
<name>A0A1G9GWB6_9FIRM</name>
<accession>A0A1G9GWB6</accession>
<reference evidence="2 3" key="1">
    <citation type="submission" date="2016-10" db="EMBL/GenBank/DDBJ databases">
        <authorList>
            <person name="de Groot N.N."/>
        </authorList>
    </citation>
    <scope>NUCLEOTIDE SEQUENCE [LARGE SCALE GENOMIC DNA]</scope>
    <source>
        <strain evidence="2 3">DSM 18346</strain>
    </source>
</reference>
<feature type="transmembrane region" description="Helical" evidence="1">
    <location>
        <begin position="12"/>
        <end position="31"/>
    </location>
</feature>
<evidence type="ECO:0000256" key="1">
    <source>
        <dbReference type="SAM" id="Phobius"/>
    </source>
</evidence>
<proteinExistence type="predicted"/>
<dbReference type="EMBL" id="FNFP01000007">
    <property type="protein sequence ID" value="SDL04979.1"/>
    <property type="molecule type" value="Genomic_DNA"/>
</dbReference>
<keyword evidence="1" id="KW-1133">Transmembrane helix</keyword>
<dbReference type="RefSeq" id="WP_090554050.1">
    <property type="nucleotide sequence ID" value="NZ_FNFP01000007.1"/>
</dbReference>
<dbReference type="OrthoDB" id="3174166at2"/>
<dbReference type="STRING" id="393762.SAMN05660472_02508"/>
<evidence type="ECO:0000313" key="3">
    <source>
        <dbReference type="Proteomes" id="UP000198718"/>
    </source>
</evidence>
<dbReference type="Proteomes" id="UP000198718">
    <property type="component" value="Unassembled WGS sequence"/>
</dbReference>
<organism evidence="2 3">
    <name type="scientific">Natronincola ferrireducens</name>
    <dbReference type="NCBI Taxonomy" id="393762"/>
    <lineage>
        <taxon>Bacteria</taxon>
        <taxon>Bacillati</taxon>
        <taxon>Bacillota</taxon>
        <taxon>Clostridia</taxon>
        <taxon>Peptostreptococcales</taxon>
        <taxon>Natronincolaceae</taxon>
        <taxon>Natronincola</taxon>
    </lineage>
</organism>
<gene>
    <name evidence="2" type="ORF">SAMN05660472_02508</name>
</gene>
<dbReference type="AlphaFoldDB" id="A0A1G9GWB6"/>
<keyword evidence="1" id="KW-0472">Membrane</keyword>
<protein>
    <recommendedName>
        <fullName evidence="4">Zn-finger containing protein</fullName>
    </recommendedName>
</protein>
<keyword evidence="1" id="KW-0812">Transmembrane</keyword>
<sequence>MNWLRKLMIGRYGGDQLSIFLLVLSMILTLISRIVRIPILITISYVPLFIAVYRIFSRNLQKRRMENYRFAIFVSPIYSKLKQVQSTIKGLKTHRYYRCTKCKAMLRVPKGKGKILITCPKCKDKFTRKT</sequence>
<feature type="transmembrane region" description="Helical" evidence="1">
    <location>
        <begin position="37"/>
        <end position="56"/>
    </location>
</feature>
<evidence type="ECO:0008006" key="4">
    <source>
        <dbReference type="Google" id="ProtNLM"/>
    </source>
</evidence>
<evidence type="ECO:0000313" key="2">
    <source>
        <dbReference type="EMBL" id="SDL04979.1"/>
    </source>
</evidence>